<dbReference type="GO" id="GO:0005085">
    <property type="term" value="F:guanyl-nucleotide exchange factor activity"/>
    <property type="evidence" value="ECO:0007669"/>
    <property type="project" value="InterPro"/>
</dbReference>
<organism evidence="4 5">
    <name type="scientific">Aphanomyces stellatus</name>
    <dbReference type="NCBI Taxonomy" id="120398"/>
    <lineage>
        <taxon>Eukaryota</taxon>
        <taxon>Sar</taxon>
        <taxon>Stramenopiles</taxon>
        <taxon>Oomycota</taxon>
        <taxon>Saprolegniomycetes</taxon>
        <taxon>Saprolegniales</taxon>
        <taxon>Verrucalvaceae</taxon>
        <taxon>Aphanomyces</taxon>
    </lineage>
</organism>
<evidence type="ECO:0000313" key="4">
    <source>
        <dbReference type="EMBL" id="VFT99607.1"/>
    </source>
</evidence>
<gene>
    <name evidence="4" type="primary">Aste57867_22957</name>
    <name evidence="3" type="ORF">As57867_022886</name>
    <name evidence="4" type="ORF">ASTE57867_22957</name>
</gene>
<evidence type="ECO:0000313" key="5">
    <source>
        <dbReference type="Proteomes" id="UP000332933"/>
    </source>
</evidence>
<reference evidence="4 5" key="1">
    <citation type="submission" date="2019-03" db="EMBL/GenBank/DDBJ databases">
        <authorList>
            <person name="Gaulin E."/>
            <person name="Dumas B."/>
        </authorList>
    </citation>
    <scope>NUCLEOTIDE SEQUENCE [LARGE SCALE GENOMIC DNA]</scope>
    <source>
        <strain evidence="4">CBS 568.67</strain>
    </source>
</reference>
<evidence type="ECO:0000256" key="1">
    <source>
        <dbReference type="PROSITE-ProRule" id="PRU00984"/>
    </source>
</evidence>
<dbReference type="AlphaFoldDB" id="A0A485LLE6"/>
<dbReference type="InterPro" id="IPR043162">
    <property type="entry name" value="DOCK_C_lobe_C"/>
</dbReference>
<dbReference type="InterPro" id="IPR027357">
    <property type="entry name" value="DOCKER_dom"/>
</dbReference>
<dbReference type="EMBL" id="CAADRA010007246">
    <property type="protein sequence ID" value="VFT99607.1"/>
    <property type="molecule type" value="Genomic_DNA"/>
</dbReference>
<accession>A0A485LLE6</accession>
<dbReference type="PROSITE" id="PS51651">
    <property type="entry name" value="DOCKER"/>
    <property type="match status" value="1"/>
</dbReference>
<dbReference type="EMBL" id="VJMH01007220">
    <property type="protein sequence ID" value="KAF0685083.1"/>
    <property type="molecule type" value="Genomic_DNA"/>
</dbReference>
<dbReference type="PANTHER" id="PTHR23317">
    <property type="entry name" value="DEDICATOR OF CYTOKINESIS DOCK"/>
    <property type="match status" value="1"/>
</dbReference>
<reference evidence="3" key="2">
    <citation type="submission" date="2019-06" db="EMBL/GenBank/DDBJ databases">
        <title>Genomics analysis of Aphanomyces spp. identifies a new class of oomycete effector associated with host adaptation.</title>
        <authorList>
            <person name="Gaulin E."/>
        </authorList>
    </citation>
    <scope>NUCLEOTIDE SEQUENCE</scope>
    <source>
        <strain evidence="3">CBS 578.67</strain>
    </source>
</reference>
<sequence>MTLRTREDFPYLSMRQPVVAREEIVRCPIETAADDIEKRTLSLRKIVLREERGLPNDVKAITHLLKGSINTEVNGGAPEVIANFFGDGAASIVDAAGEPMPAQAAQVQQAALRAALLRFLETALHVLSISRDLFRRLPHDGDGNDLALLAPLQGEFEKAFVKILSALAATYAEGTDEIAALRAAVSFKLGLA</sequence>
<keyword evidence="5" id="KW-1185">Reference proteome</keyword>
<evidence type="ECO:0000259" key="2">
    <source>
        <dbReference type="PROSITE" id="PS51651"/>
    </source>
</evidence>
<comment type="similarity">
    <text evidence="1">Belongs to the DOCK family.</text>
</comment>
<dbReference type="OrthoDB" id="47328at2759"/>
<protein>
    <submittedName>
        <fullName evidence="4">Aste57867_22957 protein</fullName>
    </submittedName>
</protein>
<dbReference type="PANTHER" id="PTHR23317:SF76">
    <property type="entry name" value="LD20667P"/>
    <property type="match status" value="1"/>
</dbReference>
<dbReference type="Gene3D" id="1.20.58.740">
    <property type="match status" value="1"/>
</dbReference>
<evidence type="ECO:0000313" key="3">
    <source>
        <dbReference type="EMBL" id="KAF0685083.1"/>
    </source>
</evidence>
<proteinExistence type="inferred from homology"/>
<dbReference type="GO" id="GO:0007264">
    <property type="term" value="P:small GTPase-mediated signal transduction"/>
    <property type="evidence" value="ECO:0007669"/>
    <property type="project" value="InterPro"/>
</dbReference>
<dbReference type="InterPro" id="IPR026791">
    <property type="entry name" value="DOCK"/>
</dbReference>
<feature type="domain" description="DOCKER" evidence="2">
    <location>
        <begin position="1"/>
        <end position="176"/>
    </location>
</feature>
<dbReference type="Proteomes" id="UP000332933">
    <property type="component" value="Unassembled WGS sequence"/>
</dbReference>
<name>A0A485LLE6_9STRA</name>